<dbReference type="InterPro" id="IPR000659">
    <property type="entry name" value="Pyridox_Oxase"/>
</dbReference>
<comment type="subunit">
    <text evidence="5">Homodimer.</text>
</comment>
<feature type="binding site" evidence="5 6">
    <location>
        <position position="133"/>
    </location>
    <ligand>
        <name>substrate</name>
    </ligand>
</feature>
<comment type="pathway">
    <text evidence="5">Cofactor metabolism; pyridoxal 5'-phosphate salvage; pyridoxal 5'-phosphate from pyridoxine 5'-phosphate: step 1/1.</text>
</comment>
<dbReference type="UniPathway" id="UPA01068">
    <property type="reaction ID" value="UER00304"/>
</dbReference>
<comment type="function">
    <text evidence="5">Catalyzes the oxidation of either pyridoxine 5'-phosphate (PNP) or pyridoxamine 5'-phosphate (PMP) into pyridoxal 5'-phosphate (PLP).</text>
</comment>
<dbReference type="Proteomes" id="UP000198741">
    <property type="component" value="Chromosome I"/>
</dbReference>
<dbReference type="AlphaFoldDB" id="A0A1H0J261"/>
<feature type="domain" description="Pyridoxamine 5'-phosphate oxidase N-terminal" evidence="8">
    <location>
        <begin position="36"/>
        <end position="152"/>
    </location>
</feature>
<feature type="binding site" evidence="6">
    <location>
        <begin position="10"/>
        <end position="13"/>
    </location>
    <ligand>
        <name>substrate</name>
    </ligand>
</feature>
<evidence type="ECO:0000259" key="9">
    <source>
        <dbReference type="Pfam" id="PF10590"/>
    </source>
</evidence>
<dbReference type="PANTHER" id="PTHR10851:SF0">
    <property type="entry name" value="PYRIDOXINE-5'-PHOSPHATE OXIDASE"/>
    <property type="match status" value="1"/>
</dbReference>
<reference evidence="10 11" key="1">
    <citation type="submission" date="2016-10" db="EMBL/GenBank/DDBJ databases">
        <authorList>
            <person name="de Groot N.N."/>
        </authorList>
    </citation>
    <scope>NUCLEOTIDE SEQUENCE [LARGE SCALE GENOMIC DNA]</scope>
    <source>
        <strain evidence="11">P4-7,KCTC 19426,CECT 7604</strain>
    </source>
</reference>
<feature type="domain" description="Pyridoxine 5'-phosphate oxidase dimerisation C-terminal" evidence="9">
    <location>
        <begin position="174"/>
        <end position="219"/>
    </location>
</feature>
<keyword evidence="3 5" id="KW-0288">FMN</keyword>
<dbReference type="NCBIfam" id="TIGR00558">
    <property type="entry name" value="pdxH"/>
    <property type="match status" value="1"/>
</dbReference>
<evidence type="ECO:0000313" key="10">
    <source>
        <dbReference type="EMBL" id="SDO37785.1"/>
    </source>
</evidence>
<gene>
    <name evidence="5" type="primary">pdxH</name>
    <name evidence="10" type="ORF">SAMN04515671_0748</name>
</gene>
<sequence length="219" mass="24656">MTLDDLATMRQNYTMAGLDEADLAADWVSQFQKWMAEAVAAGIVEPNAMVLATASPTGRPSARTVLAKTVDAAGVVFYTNYTSAKSHDLDENPWAAVTFPWYGLQRQIHLHGRVHPVDRAESLAYWQTRPRASQLGAWASPQSSVVSGRDELDRSEAHILGQFGDREVPLPPHWGGWRIEPVTVEFWQGRTGRMHDRLRYRMVDEQSDDARWVVERLAP</sequence>
<feature type="binding site" evidence="5 7">
    <location>
        <begin position="142"/>
        <end position="143"/>
    </location>
    <ligand>
        <name>FMN</name>
        <dbReference type="ChEBI" id="CHEBI:58210"/>
    </ligand>
</feature>
<dbReference type="Pfam" id="PF10590">
    <property type="entry name" value="PNP_phzG_C"/>
    <property type="match status" value="1"/>
</dbReference>
<dbReference type="InterPro" id="IPR012349">
    <property type="entry name" value="Split_barrel_FMN-bd"/>
</dbReference>
<evidence type="ECO:0000256" key="2">
    <source>
        <dbReference type="ARBA" id="ARBA00022630"/>
    </source>
</evidence>
<name>A0A1H0J261_9ACTN</name>
<feature type="binding site" evidence="5 7">
    <location>
        <position position="197"/>
    </location>
    <ligand>
        <name>FMN</name>
        <dbReference type="ChEBI" id="CHEBI:58210"/>
    </ligand>
</feature>
<evidence type="ECO:0000259" key="8">
    <source>
        <dbReference type="Pfam" id="PF01243"/>
    </source>
</evidence>
<evidence type="ECO:0000256" key="6">
    <source>
        <dbReference type="PIRSR" id="PIRSR000190-1"/>
    </source>
</evidence>
<evidence type="ECO:0000256" key="1">
    <source>
        <dbReference type="ARBA" id="ARBA00007301"/>
    </source>
</evidence>
<feature type="binding site" evidence="5 6">
    <location>
        <begin position="193"/>
        <end position="195"/>
    </location>
    <ligand>
        <name>substrate</name>
    </ligand>
</feature>
<feature type="binding site" evidence="5 6">
    <location>
        <position position="125"/>
    </location>
    <ligand>
        <name>substrate</name>
    </ligand>
</feature>
<accession>A0A1H0J261</accession>
<keyword evidence="4 5" id="KW-0560">Oxidoreductase</keyword>
<comment type="similarity">
    <text evidence="1 5">Belongs to the pyridoxamine 5'-phosphate oxidase family.</text>
</comment>
<comment type="pathway">
    <text evidence="5">Cofactor metabolism; pyridoxal 5'-phosphate salvage; pyridoxal 5'-phosphate from pyridoxamine 5'-phosphate: step 1/1.</text>
</comment>
<feature type="binding site" evidence="5 7">
    <location>
        <begin position="63"/>
        <end position="68"/>
    </location>
    <ligand>
        <name>FMN</name>
        <dbReference type="ChEBI" id="CHEBI:58210"/>
    </ligand>
</feature>
<dbReference type="GO" id="GO:0004733">
    <property type="term" value="F:pyridoxamine phosphate oxidase activity"/>
    <property type="evidence" value="ECO:0007669"/>
    <property type="project" value="UniProtKB-UniRule"/>
</dbReference>
<feature type="binding site" evidence="5 7">
    <location>
        <begin position="78"/>
        <end position="79"/>
    </location>
    <ligand>
        <name>FMN</name>
        <dbReference type="ChEBI" id="CHEBI:58210"/>
    </ligand>
</feature>
<dbReference type="InterPro" id="IPR019576">
    <property type="entry name" value="Pyridoxamine_oxidase_dimer_C"/>
</dbReference>
<dbReference type="Gene3D" id="2.30.110.10">
    <property type="entry name" value="Electron Transport, Fmn-binding Protein, Chain A"/>
    <property type="match status" value="1"/>
</dbReference>
<evidence type="ECO:0000256" key="3">
    <source>
        <dbReference type="ARBA" id="ARBA00022643"/>
    </source>
</evidence>
<feature type="binding site" evidence="5 7">
    <location>
        <position position="187"/>
    </location>
    <ligand>
        <name>FMN</name>
        <dbReference type="ChEBI" id="CHEBI:58210"/>
    </ligand>
</feature>
<dbReference type="GO" id="GO:0008615">
    <property type="term" value="P:pyridoxine biosynthetic process"/>
    <property type="evidence" value="ECO:0007669"/>
    <property type="project" value="UniProtKB-UniRule"/>
</dbReference>
<dbReference type="GO" id="GO:0010181">
    <property type="term" value="F:FMN binding"/>
    <property type="evidence" value="ECO:0007669"/>
    <property type="project" value="UniProtKB-UniRule"/>
</dbReference>
<keyword evidence="5" id="KW-0664">Pyridoxine biosynthesis</keyword>
<evidence type="ECO:0000256" key="4">
    <source>
        <dbReference type="ARBA" id="ARBA00023002"/>
    </source>
</evidence>
<dbReference type="InterPro" id="IPR019740">
    <property type="entry name" value="Pyridox_Oxase_CS"/>
</dbReference>
<comment type="caution">
    <text evidence="5">Lacks conserved residue(s) required for the propagation of feature annotation.</text>
</comment>
<dbReference type="NCBIfam" id="NF004231">
    <property type="entry name" value="PRK05679.1"/>
    <property type="match status" value="1"/>
</dbReference>
<dbReference type="Pfam" id="PF01243">
    <property type="entry name" value="PNPOx_N"/>
    <property type="match status" value="1"/>
</dbReference>
<keyword evidence="2 5" id="KW-0285">Flavoprotein</keyword>
<protein>
    <recommendedName>
        <fullName evidence="5">Pyridoxine/pyridoxamine 5'-phosphate oxidase</fullName>
        <ecNumber evidence="5">1.4.3.5</ecNumber>
    </recommendedName>
    <alternativeName>
        <fullName evidence="5">PNP/PMP oxidase</fullName>
        <shortName evidence="5">PNPOx</shortName>
    </alternativeName>
    <alternativeName>
        <fullName evidence="5">Pyridoxal 5'-phosphate synthase</fullName>
    </alternativeName>
</protein>
<organism evidence="10 11">
    <name type="scientific">Nakamurella panacisegetis</name>
    <dbReference type="NCBI Taxonomy" id="1090615"/>
    <lineage>
        <taxon>Bacteria</taxon>
        <taxon>Bacillati</taxon>
        <taxon>Actinomycetota</taxon>
        <taxon>Actinomycetes</taxon>
        <taxon>Nakamurellales</taxon>
        <taxon>Nakamurellaceae</taxon>
        <taxon>Nakamurella</taxon>
    </lineage>
</organism>
<evidence type="ECO:0000256" key="5">
    <source>
        <dbReference type="HAMAP-Rule" id="MF_01629"/>
    </source>
</evidence>
<dbReference type="PANTHER" id="PTHR10851">
    <property type="entry name" value="PYRIDOXINE-5-PHOSPHATE OXIDASE"/>
    <property type="match status" value="1"/>
</dbReference>
<dbReference type="STRING" id="1090615.SAMN04515671_0748"/>
<feature type="binding site" evidence="5 6">
    <location>
        <position position="129"/>
    </location>
    <ligand>
        <name>substrate</name>
    </ligand>
</feature>
<evidence type="ECO:0000256" key="7">
    <source>
        <dbReference type="PIRSR" id="PIRSR000190-2"/>
    </source>
</evidence>
<comment type="cofactor">
    <cofactor evidence="5 7">
        <name>FMN</name>
        <dbReference type="ChEBI" id="CHEBI:58210"/>
    </cofactor>
    <text evidence="5 7">Binds 1 FMN per subunit.</text>
</comment>
<dbReference type="PIRSF" id="PIRSF000190">
    <property type="entry name" value="Pyd_amn-ph_oxd"/>
    <property type="match status" value="1"/>
</dbReference>
<comment type="catalytic activity">
    <reaction evidence="5">
        <text>pyridoxine 5'-phosphate + O2 = pyridoxal 5'-phosphate + H2O2</text>
        <dbReference type="Rhea" id="RHEA:15149"/>
        <dbReference type="ChEBI" id="CHEBI:15379"/>
        <dbReference type="ChEBI" id="CHEBI:16240"/>
        <dbReference type="ChEBI" id="CHEBI:58589"/>
        <dbReference type="ChEBI" id="CHEBI:597326"/>
        <dbReference type="EC" id="1.4.3.5"/>
    </reaction>
</comment>
<dbReference type="EC" id="1.4.3.5" evidence="5"/>
<dbReference type="InterPro" id="IPR011576">
    <property type="entry name" value="Pyridox_Oxase_N"/>
</dbReference>
<feature type="binding site" evidence="5 7">
    <location>
        <position position="107"/>
    </location>
    <ligand>
        <name>FMN</name>
        <dbReference type="ChEBI" id="CHEBI:58210"/>
    </ligand>
</feature>
<dbReference type="HAMAP" id="MF_01629">
    <property type="entry name" value="PdxH"/>
    <property type="match status" value="1"/>
</dbReference>
<feature type="binding site" evidence="5 7">
    <location>
        <position position="85"/>
    </location>
    <ligand>
        <name>FMN</name>
        <dbReference type="ChEBI" id="CHEBI:58210"/>
    </ligand>
</feature>
<dbReference type="PROSITE" id="PS01064">
    <property type="entry name" value="PYRIDOX_OXIDASE"/>
    <property type="match status" value="1"/>
</dbReference>
<dbReference type="EMBL" id="LT629710">
    <property type="protein sequence ID" value="SDO37785.1"/>
    <property type="molecule type" value="Genomic_DNA"/>
</dbReference>
<feature type="binding site" evidence="5 6">
    <location>
        <position position="68"/>
    </location>
    <ligand>
        <name>substrate</name>
    </ligand>
</feature>
<proteinExistence type="inferred from homology"/>
<evidence type="ECO:0000313" key="11">
    <source>
        <dbReference type="Proteomes" id="UP000198741"/>
    </source>
</evidence>
<comment type="catalytic activity">
    <reaction evidence="5">
        <text>pyridoxamine 5'-phosphate + O2 + H2O = pyridoxal 5'-phosphate + H2O2 + NH4(+)</text>
        <dbReference type="Rhea" id="RHEA:15817"/>
        <dbReference type="ChEBI" id="CHEBI:15377"/>
        <dbReference type="ChEBI" id="CHEBI:15379"/>
        <dbReference type="ChEBI" id="CHEBI:16240"/>
        <dbReference type="ChEBI" id="CHEBI:28938"/>
        <dbReference type="ChEBI" id="CHEBI:58451"/>
        <dbReference type="ChEBI" id="CHEBI:597326"/>
        <dbReference type="EC" id="1.4.3.5"/>
    </reaction>
</comment>
<dbReference type="SUPFAM" id="SSF50475">
    <property type="entry name" value="FMN-binding split barrel"/>
    <property type="match status" value="1"/>
</dbReference>
<keyword evidence="11" id="KW-1185">Reference proteome</keyword>